<evidence type="ECO:0000256" key="4">
    <source>
        <dbReference type="ARBA" id="ARBA00022490"/>
    </source>
</evidence>
<comment type="similarity">
    <text evidence="2 10 12">Belongs to the GrpE family.</text>
</comment>
<dbReference type="HAMAP" id="MF_01151">
    <property type="entry name" value="GrpE"/>
    <property type="match status" value="1"/>
</dbReference>
<keyword evidence="6 10" id="KW-0143">Chaperone</keyword>
<proteinExistence type="inferred from homology"/>
<dbReference type="AlphaFoldDB" id="A0A387FGB4"/>
<dbReference type="Pfam" id="PF01025">
    <property type="entry name" value="GrpE"/>
    <property type="match status" value="1"/>
</dbReference>
<dbReference type="NCBIfam" id="NF010748">
    <property type="entry name" value="PRK14150.1"/>
    <property type="match status" value="1"/>
</dbReference>
<evidence type="ECO:0000256" key="12">
    <source>
        <dbReference type="RuleBase" id="RU004478"/>
    </source>
</evidence>
<comment type="function">
    <text evidence="7 10 11">Participates actively in the response to hyperosmotic and heat shock by preventing the aggregation of stress-denatured proteins, in association with DnaK and GrpE. It is the nucleotide exchange factor for DnaK and may function as a thermosensor. Unfolded proteins bind initially to DnaJ; upon interaction with the DnaJ-bound protein, DnaK hydrolyzes its bound ATP, resulting in the formation of a stable complex. GrpE releases ADP from DnaK; ATP binding to DnaK triggers the release of the substrate protein, thus completing the reaction cycle. Several rounds of ATP-dependent interactions between DnaJ, DnaK and GrpE are required for fully efficient folding.</text>
</comment>
<keyword evidence="4 10" id="KW-0963">Cytoplasm</keyword>
<comment type="subunit">
    <text evidence="3 10">Homodimer.</text>
</comment>
<evidence type="ECO:0000256" key="9">
    <source>
        <dbReference type="ARBA" id="ARBA00076414"/>
    </source>
</evidence>
<organism evidence="14 15">
    <name type="scientific">Rhizobium jaguaris</name>
    <dbReference type="NCBI Taxonomy" id="1312183"/>
    <lineage>
        <taxon>Bacteria</taxon>
        <taxon>Pseudomonadati</taxon>
        <taxon>Pseudomonadota</taxon>
        <taxon>Alphaproteobacteria</taxon>
        <taxon>Hyphomicrobiales</taxon>
        <taxon>Rhizobiaceae</taxon>
        <taxon>Rhizobium/Agrobacterium group</taxon>
        <taxon>Rhizobium</taxon>
    </lineage>
</organism>
<gene>
    <name evidence="10 14" type="primary">grpE</name>
    <name evidence="14" type="ORF">CCGE525_02900</name>
</gene>
<dbReference type="GO" id="GO:0051082">
    <property type="term" value="F:unfolded protein binding"/>
    <property type="evidence" value="ECO:0007669"/>
    <property type="project" value="TreeGrafter"/>
</dbReference>
<dbReference type="InterPro" id="IPR013805">
    <property type="entry name" value="GrpE_CC"/>
</dbReference>
<dbReference type="GO" id="GO:0005737">
    <property type="term" value="C:cytoplasm"/>
    <property type="evidence" value="ECO:0007669"/>
    <property type="project" value="UniProtKB-SubCell"/>
</dbReference>
<dbReference type="SUPFAM" id="SSF58014">
    <property type="entry name" value="Coiled-coil domain of nucleotide exchange factor GrpE"/>
    <property type="match status" value="1"/>
</dbReference>
<evidence type="ECO:0000256" key="10">
    <source>
        <dbReference type="HAMAP-Rule" id="MF_01151"/>
    </source>
</evidence>
<dbReference type="Gene3D" id="3.90.20.20">
    <property type="match status" value="1"/>
</dbReference>
<dbReference type="GO" id="GO:0042803">
    <property type="term" value="F:protein homodimerization activity"/>
    <property type="evidence" value="ECO:0007669"/>
    <property type="project" value="InterPro"/>
</dbReference>
<dbReference type="SUPFAM" id="SSF51064">
    <property type="entry name" value="Head domain of nucleotide exchange factor GrpE"/>
    <property type="match status" value="1"/>
</dbReference>
<dbReference type="FunFam" id="2.30.22.10:FF:000001">
    <property type="entry name" value="Protein GrpE"/>
    <property type="match status" value="1"/>
</dbReference>
<evidence type="ECO:0000256" key="3">
    <source>
        <dbReference type="ARBA" id="ARBA00011738"/>
    </source>
</evidence>
<dbReference type="Gene3D" id="2.30.22.10">
    <property type="entry name" value="Head domain of nucleotide exchange factor GrpE"/>
    <property type="match status" value="1"/>
</dbReference>
<evidence type="ECO:0000313" key="14">
    <source>
        <dbReference type="EMBL" id="AYG57878.1"/>
    </source>
</evidence>
<evidence type="ECO:0000256" key="11">
    <source>
        <dbReference type="RuleBase" id="RU000639"/>
    </source>
</evidence>
<dbReference type="KEGG" id="rjg:CCGE525_02900"/>
<reference evidence="14 15" key="1">
    <citation type="submission" date="2018-10" db="EMBL/GenBank/DDBJ databases">
        <title>Rhizobium etli, R. leguminosarum and a new Rhizobium genospecies from Phaseolus dumosus.</title>
        <authorList>
            <person name="Ramirez-Puebla S.T."/>
            <person name="Rogel-Hernandez M.A."/>
            <person name="Guerrero G."/>
            <person name="Ormeno-Orrillo E."/>
            <person name="Martinez-Romero J.C."/>
            <person name="Negrete-Yankelevich S."/>
            <person name="Martinez-Romero E."/>
        </authorList>
    </citation>
    <scope>NUCLEOTIDE SEQUENCE [LARGE SCALE GENOMIC DNA]</scope>
    <source>
        <strain evidence="14 15">CCGE525</strain>
    </source>
</reference>
<evidence type="ECO:0000256" key="2">
    <source>
        <dbReference type="ARBA" id="ARBA00009054"/>
    </source>
</evidence>
<evidence type="ECO:0000256" key="8">
    <source>
        <dbReference type="ARBA" id="ARBA00072274"/>
    </source>
</evidence>
<feature type="region of interest" description="Disordered" evidence="13">
    <location>
        <begin position="1"/>
        <end position="41"/>
    </location>
</feature>
<dbReference type="InterPro" id="IPR000740">
    <property type="entry name" value="GrpE"/>
</dbReference>
<dbReference type="GO" id="GO:0006457">
    <property type="term" value="P:protein folding"/>
    <property type="evidence" value="ECO:0007669"/>
    <property type="project" value="InterPro"/>
</dbReference>
<evidence type="ECO:0000256" key="6">
    <source>
        <dbReference type="ARBA" id="ARBA00023186"/>
    </source>
</evidence>
<evidence type="ECO:0000256" key="1">
    <source>
        <dbReference type="ARBA" id="ARBA00004496"/>
    </source>
</evidence>
<dbReference type="PRINTS" id="PR00773">
    <property type="entry name" value="GRPEPROTEIN"/>
</dbReference>
<keyword evidence="15" id="KW-1185">Reference proteome</keyword>
<evidence type="ECO:0000256" key="5">
    <source>
        <dbReference type="ARBA" id="ARBA00023016"/>
    </source>
</evidence>
<evidence type="ECO:0000256" key="13">
    <source>
        <dbReference type="SAM" id="MobiDB-lite"/>
    </source>
</evidence>
<dbReference type="GO" id="GO:0000774">
    <property type="term" value="F:adenyl-nucleotide exchange factor activity"/>
    <property type="evidence" value="ECO:0007669"/>
    <property type="project" value="InterPro"/>
</dbReference>
<dbReference type="EMBL" id="CP032694">
    <property type="protein sequence ID" value="AYG57878.1"/>
    <property type="molecule type" value="Genomic_DNA"/>
</dbReference>
<dbReference type="GO" id="GO:0051087">
    <property type="term" value="F:protein-folding chaperone binding"/>
    <property type="evidence" value="ECO:0007669"/>
    <property type="project" value="InterPro"/>
</dbReference>
<name>A0A387FGB4_9HYPH</name>
<dbReference type="NCBIfam" id="NF010738">
    <property type="entry name" value="PRK14140.1"/>
    <property type="match status" value="1"/>
</dbReference>
<keyword evidence="5 10" id="KW-0346">Stress response</keyword>
<dbReference type="PANTHER" id="PTHR21237:SF23">
    <property type="entry name" value="GRPE PROTEIN HOMOLOG, MITOCHONDRIAL"/>
    <property type="match status" value="1"/>
</dbReference>
<dbReference type="PROSITE" id="PS01071">
    <property type="entry name" value="GRPE"/>
    <property type="match status" value="1"/>
</dbReference>
<dbReference type="PANTHER" id="PTHR21237">
    <property type="entry name" value="GRPE PROTEIN"/>
    <property type="match status" value="1"/>
</dbReference>
<dbReference type="NCBIfam" id="NF010739">
    <property type="entry name" value="PRK14141.1"/>
    <property type="match status" value="1"/>
</dbReference>
<dbReference type="OrthoDB" id="9789811at2"/>
<sequence length="213" mass="23223">MTDETTKTGPDATATDNPAGFAQEDAETVETGQPSQPDPVELLKAENSDLRDRYLRLAAEMDNLRRRTERDVKDAKSYSVASFARDMLAVSDNLRRTLEAIPAEARAEADAGLKTLIEGVEMTERSMLSALERHGVRQIEPVGQKFDPNFHQAMFEVPNTEVPNNTVVQVVQAGFVIGERVLRPAMVGVAKGGPKVAEISEPGANSPFDEKDA</sequence>
<comment type="subcellular location">
    <subcellularLocation>
        <location evidence="1 10">Cytoplasm</location>
    </subcellularLocation>
</comment>
<evidence type="ECO:0000313" key="15">
    <source>
        <dbReference type="Proteomes" id="UP000282195"/>
    </source>
</evidence>
<dbReference type="Proteomes" id="UP000282195">
    <property type="component" value="Chromosome"/>
</dbReference>
<dbReference type="CDD" id="cd00446">
    <property type="entry name" value="GrpE"/>
    <property type="match status" value="1"/>
</dbReference>
<evidence type="ECO:0000256" key="7">
    <source>
        <dbReference type="ARBA" id="ARBA00053401"/>
    </source>
</evidence>
<dbReference type="RefSeq" id="WP_120702971.1">
    <property type="nucleotide sequence ID" value="NZ_CP032694.1"/>
</dbReference>
<protein>
    <recommendedName>
        <fullName evidence="8 10">Protein GrpE</fullName>
    </recommendedName>
    <alternativeName>
        <fullName evidence="9 10">HSP-70 cofactor</fullName>
    </alternativeName>
</protein>
<accession>A0A387FGB4</accession>
<dbReference type="InterPro" id="IPR009012">
    <property type="entry name" value="GrpE_head"/>
</dbReference>